<evidence type="ECO:0000313" key="3">
    <source>
        <dbReference type="Proteomes" id="UP000286931"/>
    </source>
</evidence>
<gene>
    <name evidence="2" type="ORF">EHYA_06801</name>
</gene>
<dbReference type="Proteomes" id="UP000286931">
    <property type="component" value="Unassembled WGS sequence"/>
</dbReference>
<feature type="region of interest" description="Disordered" evidence="1">
    <location>
        <begin position="189"/>
        <end position="273"/>
    </location>
</feature>
<feature type="compositionally biased region" description="Low complexity" evidence="1">
    <location>
        <begin position="189"/>
        <end position="211"/>
    </location>
</feature>
<protein>
    <submittedName>
        <fullName evidence="2">Uncharacterized protein</fullName>
    </submittedName>
</protein>
<dbReference type="EMBL" id="BIFH01000031">
    <property type="protein sequence ID" value="GCD99089.1"/>
    <property type="molecule type" value="Genomic_DNA"/>
</dbReference>
<name>A0A401YWX4_9ACTN</name>
<evidence type="ECO:0000313" key="2">
    <source>
        <dbReference type="EMBL" id="GCD99089.1"/>
    </source>
</evidence>
<proteinExistence type="predicted"/>
<dbReference type="AlphaFoldDB" id="A0A401YWX4"/>
<accession>A0A401YWX4</accession>
<reference evidence="2 3" key="1">
    <citation type="submission" date="2018-12" db="EMBL/GenBank/DDBJ databases">
        <title>Draft genome sequence of Embleya hyalina NBRC 13850T.</title>
        <authorList>
            <person name="Komaki H."/>
            <person name="Hosoyama A."/>
            <person name="Kimura A."/>
            <person name="Ichikawa N."/>
            <person name="Tamura T."/>
        </authorList>
    </citation>
    <scope>NUCLEOTIDE SEQUENCE [LARGE SCALE GENOMIC DNA]</scope>
    <source>
        <strain evidence="2 3">NBRC 13850</strain>
    </source>
</reference>
<keyword evidence="3" id="KW-1185">Reference proteome</keyword>
<organism evidence="2 3">
    <name type="scientific">Embleya hyalina</name>
    <dbReference type="NCBI Taxonomy" id="516124"/>
    <lineage>
        <taxon>Bacteria</taxon>
        <taxon>Bacillati</taxon>
        <taxon>Actinomycetota</taxon>
        <taxon>Actinomycetes</taxon>
        <taxon>Kitasatosporales</taxon>
        <taxon>Streptomycetaceae</taxon>
        <taxon>Embleya</taxon>
    </lineage>
</organism>
<comment type="caution">
    <text evidence="2">The sequence shown here is derived from an EMBL/GenBank/DDBJ whole genome shotgun (WGS) entry which is preliminary data.</text>
</comment>
<sequence>MGHDADAGDHGAPFVACSTRGLGSARPPAWFESGRESTCPDGSIPGDAAWRNAVSGVWWSVRVELIGGGPGGVLWPRPGRVFAIGPAHTLHEFTEAIDDAFARRDRSHRHEFAFATGHRATEHRFPVSVFADAGASRVPVSGVCGVDSAARGRSSVTDGVVGRCGPCAIATRSGCARCCGGRGAGSSPIVAGGSSSRAARTTGRSPSRVRPSPWPGAVRSAATRWRCAPPATTSSPTRKTTPRCWCGVPGPRRNPLEQSPRRPANWLPASCER</sequence>
<evidence type="ECO:0000256" key="1">
    <source>
        <dbReference type="SAM" id="MobiDB-lite"/>
    </source>
</evidence>
<feature type="compositionally biased region" description="Low complexity" evidence="1">
    <location>
        <begin position="228"/>
        <end position="243"/>
    </location>
</feature>